<dbReference type="PANTHER" id="PTHR12871:SF0">
    <property type="entry name" value="ALPHA-1,6-MANNOSYL-GLYCOPROTEIN 2-BETA-N-ACETYLGLUCOSAMINYLTRANSFERASE"/>
    <property type="match status" value="1"/>
</dbReference>
<evidence type="ECO:0000256" key="10">
    <source>
        <dbReference type="ARBA" id="ARBA00023034"/>
    </source>
</evidence>
<comment type="pathway">
    <text evidence="3">Protein modification; protein glycosylation.</text>
</comment>
<organism evidence="15 16">
    <name type="scientific">Sphagnum troendelagicum</name>
    <dbReference type="NCBI Taxonomy" id="128251"/>
    <lineage>
        <taxon>Eukaryota</taxon>
        <taxon>Viridiplantae</taxon>
        <taxon>Streptophyta</taxon>
        <taxon>Embryophyta</taxon>
        <taxon>Bryophyta</taxon>
        <taxon>Sphagnophytina</taxon>
        <taxon>Sphagnopsida</taxon>
        <taxon>Sphagnales</taxon>
        <taxon>Sphagnaceae</taxon>
        <taxon>Sphagnum</taxon>
    </lineage>
</organism>
<protein>
    <recommendedName>
        <fullName evidence="17">Glycosyltransferase</fullName>
    </recommendedName>
</protein>
<gene>
    <name evidence="15" type="ORF">CSSPTR1EN2_LOCUS18582</name>
</gene>
<evidence type="ECO:0000256" key="5">
    <source>
        <dbReference type="ARBA" id="ARBA00022679"/>
    </source>
</evidence>
<comment type="cofactor">
    <cofactor evidence="1">
        <name>Mn(2+)</name>
        <dbReference type="ChEBI" id="CHEBI:29035"/>
    </cofactor>
</comment>
<evidence type="ECO:0000256" key="4">
    <source>
        <dbReference type="ARBA" id="ARBA00022676"/>
    </source>
</evidence>
<keyword evidence="13" id="KW-0325">Glycoprotein</keyword>
<keyword evidence="7" id="KW-0479">Metal-binding</keyword>
<dbReference type="EMBL" id="OZ019897">
    <property type="protein sequence ID" value="CAK9227124.1"/>
    <property type="molecule type" value="Genomic_DNA"/>
</dbReference>
<evidence type="ECO:0000256" key="6">
    <source>
        <dbReference type="ARBA" id="ARBA00022692"/>
    </source>
</evidence>
<reference evidence="15" key="1">
    <citation type="submission" date="2024-02" db="EMBL/GenBank/DDBJ databases">
        <authorList>
            <consortium name="ELIXIR-Norway"/>
            <consortium name="Elixir Norway"/>
        </authorList>
    </citation>
    <scope>NUCLEOTIDE SEQUENCE</scope>
</reference>
<comment type="subcellular location">
    <subcellularLocation>
        <location evidence="2">Golgi apparatus membrane</location>
        <topology evidence="2">Single-pass type II membrane protein</topology>
    </subcellularLocation>
</comment>
<keyword evidence="8" id="KW-0735">Signal-anchor</keyword>
<keyword evidence="10" id="KW-0333">Golgi apparatus</keyword>
<proteinExistence type="predicted"/>
<keyword evidence="11" id="KW-0472">Membrane</keyword>
<name>A0ABP0URW4_9BRYO</name>
<accession>A0ABP0URW4</accession>
<sequence>MGWLPAAAVTCGFSLVVVFLLEPLLSTNEFLLWVGQDARIPRVDESNGYRRADRRNPGEPALENDLSKNLMEQNMLPPQNQSLYPRLKDEHVKLVLYVHNRPEYLRVVVVGLSGVEGIEETLLIVSHDGFFEEINSICAGHAILPSSCSSSISKMLGLHS</sequence>
<keyword evidence="9" id="KW-1133">Transmembrane helix</keyword>
<evidence type="ECO:0000256" key="9">
    <source>
        <dbReference type="ARBA" id="ARBA00022989"/>
    </source>
</evidence>
<keyword evidence="14" id="KW-0464">Manganese</keyword>
<evidence type="ECO:0000313" key="15">
    <source>
        <dbReference type="EMBL" id="CAK9227124.1"/>
    </source>
</evidence>
<evidence type="ECO:0000256" key="1">
    <source>
        <dbReference type="ARBA" id="ARBA00001936"/>
    </source>
</evidence>
<evidence type="ECO:0000256" key="12">
    <source>
        <dbReference type="ARBA" id="ARBA00023157"/>
    </source>
</evidence>
<dbReference type="Proteomes" id="UP001497512">
    <property type="component" value="Chromosome 5"/>
</dbReference>
<dbReference type="InterPro" id="IPR007754">
    <property type="entry name" value="GlcNAc_II"/>
</dbReference>
<keyword evidence="4" id="KW-0328">Glycosyltransferase</keyword>
<evidence type="ECO:0000256" key="11">
    <source>
        <dbReference type="ARBA" id="ARBA00023136"/>
    </source>
</evidence>
<evidence type="ECO:0000256" key="14">
    <source>
        <dbReference type="ARBA" id="ARBA00023211"/>
    </source>
</evidence>
<keyword evidence="6" id="KW-0812">Transmembrane</keyword>
<keyword evidence="12" id="KW-1015">Disulfide bond</keyword>
<evidence type="ECO:0000256" key="2">
    <source>
        <dbReference type="ARBA" id="ARBA00004323"/>
    </source>
</evidence>
<keyword evidence="16" id="KW-1185">Reference proteome</keyword>
<evidence type="ECO:0000256" key="7">
    <source>
        <dbReference type="ARBA" id="ARBA00022723"/>
    </source>
</evidence>
<evidence type="ECO:0000256" key="3">
    <source>
        <dbReference type="ARBA" id="ARBA00004922"/>
    </source>
</evidence>
<dbReference type="PANTHER" id="PTHR12871">
    <property type="entry name" value="BETA-1,2-N-ACETYLGLUCOSAMINYLTRANSFERASE II"/>
    <property type="match status" value="1"/>
</dbReference>
<dbReference type="Pfam" id="PF05060">
    <property type="entry name" value="MGAT2"/>
    <property type="match status" value="1"/>
</dbReference>
<keyword evidence="5" id="KW-0808">Transferase</keyword>
<evidence type="ECO:0000256" key="13">
    <source>
        <dbReference type="ARBA" id="ARBA00023180"/>
    </source>
</evidence>
<evidence type="ECO:0000313" key="16">
    <source>
        <dbReference type="Proteomes" id="UP001497512"/>
    </source>
</evidence>
<evidence type="ECO:0008006" key="17">
    <source>
        <dbReference type="Google" id="ProtNLM"/>
    </source>
</evidence>
<evidence type="ECO:0000256" key="8">
    <source>
        <dbReference type="ARBA" id="ARBA00022968"/>
    </source>
</evidence>